<keyword evidence="1" id="KW-1133">Transmembrane helix</keyword>
<keyword evidence="1" id="KW-0472">Membrane</keyword>
<feature type="transmembrane region" description="Helical" evidence="1">
    <location>
        <begin position="6"/>
        <end position="30"/>
    </location>
</feature>
<feature type="transmembrane region" description="Helical" evidence="1">
    <location>
        <begin position="51"/>
        <end position="70"/>
    </location>
</feature>
<name>A0A3B0YL61_9ZZZZ</name>
<dbReference type="AlphaFoldDB" id="A0A3B0YL61"/>
<dbReference type="EMBL" id="UOFL01000222">
    <property type="protein sequence ID" value="VAW81678.1"/>
    <property type="molecule type" value="Genomic_DNA"/>
</dbReference>
<keyword evidence="1" id="KW-0812">Transmembrane</keyword>
<feature type="transmembrane region" description="Helical" evidence="1">
    <location>
        <begin position="90"/>
        <end position="114"/>
    </location>
</feature>
<organism evidence="2">
    <name type="scientific">hydrothermal vent metagenome</name>
    <dbReference type="NCBI Taxonomy" id="652676"/>
    <lineage>
        <taxon>unclassified sequences</taxon>
        <taxon>metagenomes</taxon>
        <taxon>ecological metagenomes</taxon>
    </lineage>
</organism>
<reference evidence="2" key="1">
    <citation type="submission" date="2018-06" db="EMBL/GenBank/DDBJ databases">
        <authorList>
            <person name="Zhirakovskaya E."/>
        </authorList>
    </citation>
    <scope>NUCLEOTIDE SEQUENCE</scope>
</reference>
<evidence type="ECO:0000313" key="2">
    <source>
        <dbReference type="EMBL" id="VAW81678.1"/>
    </source>
</evidence>
<sequence>MKNVFGGTIALIILAIYSYLIYKGIGIINCGADSQCQSSSAIEFNQGMTQALSVISGLISALVIAVMARAEPGNPVSEQLFRLNLTHDQISEIFVKVITWLYLVVWVGTGFWVFMKGLEFPKVFPAMTNLGQTWFGLAIASAYAYFGLRQPQTVNTKKKLPE</sequence>
<evidence type="ECO:0000256" key="1">
    <source>
        <dbReference type="SAM" id="Phobius"/>
    </source>
</evidence>
<protein>
    <submittedName>
        <fullName evidence="2">Uncharacterized protein</fullName>
    </submittedName>
</protein>
<proteinExistence type="predicted"/>
<feature type="transmembrane region" description="Helical" evidence="1">
    <location>
        <begin position="126"/>
        <end position="146"/>
    </location>
</feature>
<gene>
    <name evidence="2" type="ORF">MNBD_GAMMA12-731</name>
</gene>
<accession>A0A3B0YL61</accession>